<evidence type="ECO:0000313" key="3">
    <source>
        <dbReference type="Proteomes" id="UP000294914"/>
    </source>
</evidence>
<dbReference type="AlphaFoldDB" id="A0A4R8ITW3"/>
<feature type="region of interest" description="Disordered" evidence="1">
    <location>
        <begin position="1"/>
        <end position="53"/>
    </location>
</feature>
<name>A0A4R8ITW3_9GAMM</name>
<comment type="caution">
    <text evidence="2">The sequence shown here is derived from an EMBL/GenBank/DDBJ whole genome shotgun (WGS) entry which is preliminary data.</text>
</comment>
<evidence type="ECO:0000313" key="2">
    <source>
        <dbReference type="EMBL" id="TDY02870.1"/>
    </source>
</evidence>
<feature type="compositionally biased region" description="Basic and acidic residues" evidence="1">
    <location>
        <begin position="7"/>
        <end position="30"/>
    </location>
</feature>
<dbReference type="RefSeq" id="WP_166668762.1">
    <property type="nucleotide sequence ID" value="NZ_SOQX01000002.1"/>
</dbReference>
<protein>
    <submittedName>
        <fullName evidence="2">Uncharacterized protein</fullName>
    </submittedName>
</protein>
<dbReference type="EMBL" id="SOQX01000002">
    <property type="protein sequence ID" value="TDY02870.1"/>
    <property type="molecule type" value="Genomic_DNA"/>
</dbReference>
<gene>
    <name evidence="2" type="ORF">EDC23_1254</name>
</gene>
<sequence length="53" mass="6189">MSRNQKSTKENKKQPLLTAKEKRFARRNKDPMPNSIGTAIDNNSRKTVHQKEH</sequence>
<accession>A0A4R8ITW3</accession>
<dbReference type="Proteomes" id="UP000294914">
    <property type="component" value="Unassembled WGS sequence"/>
</dbReference>
<reference evidence="2 3" key="1">
    <citation type="submission" date="2019-03" db="EMBL/GenBank/DDBJ databases">
        <title>Genomic Encyclopedia of Type Strains, Phase IV (KMG-IV): sequencing the most valuable type-strain genomes for metagenomic binning, comparative biology and taxonomic classification.</title>
        <authorList>
            <person name="Goeker M."/>
        </authorList>
    </citation>
    <scope>NUCLEOTIDE SEQUENCE [LARGE SCALE GENOMIC DNA]</scope>
    <source>
        <strain evidence="2 3">DSM 16326</strain>
    </source>
</reference>
<organism evidence="2 3">
    <name type="scientific">Thiohalophilus thiocyanatoxydans</name>
    <dbReference type="NCBI Taxonomy" id="381308"/>
    <lineage>
        <taxon>Bacteria</taxon>
        <taxon>Pseudomonadati</taxon>
        <taxon>Pseudomonadota</taxon>
        <taxon>Gammaproteobacteria</taxon>
        <taxon>Thiohalomonadales</taxon>
        <taxon>Thiohalophilaceae</taxon>
        <taxon>Thiohalophilus</taxon>
    </lineage>
</organism>
<evidence type="ECO:0000256" key="1">
    <source>
        <dbReference type="SAM" id="MobiDB-lite"/>
    </source>
</evidence>
<keyword evidence="3" id="KW-1185">Reference proteome</keyword>
<proteinExistence type="predicted"/>